<dbReference type="AlphaFoldDB" id="A0A290Q9K8"/>
<dbReference type="InterPro" id="IPR001604">
    <property type="entry name" value="Endo_G_ENPP1-like_dom"/>
</dbReference>
<evidence type="ECO:0000256" key="2">
    <source>
        <dbReference type="ARBA" id="ARBA00022670"/>
    </source>
</evidence>
<comment type="similarity">
    <text evidence="1 9">Belongs to the peptidase S1B family.</text>
</comment>
<reference evidence="13 14" key="1">
    <citation type="submission" date="2017-09" db="EMBL/GenBank/DDBJ databases">
        <title>Complete genome sequence of Verrucomicrobial strain HZ-65, isolated from freshwater.</title>
        <authorList>
            <person name="Choi A."/>
        </authorList>
    </citation>
    <scope>NUCLEOTIDE SEQUENCE [LARGE SCALE GENOMIC DNA]</scope>
    <source>
        <strain evidence="13 14">HZ-65</strain>
    </source>
</reference>
<keyword evidence="8" id="KW-0479">Metal-binding</keyword>
<dbReference type="OrthoDB" id="9770276at2"/>
<keyword evidence="13" id="KW-0540">Nuclease</keyword>
<keyword evidence="5 9" id="KW-0720">Serine protease</keyword>
<dbReference type="GO" id="GO:0046872">
    <property type="term" value="F:metal ion binding"/>
    <property type="evidence" value="ECO:0007669"/>
    <property type="project" value="UniProtKB-KW"/>
</dbReference>
<dbReference type="Pfam" id="PF13365">
    <property type="entry name" value="Trypsin_2"/>
    <property type="match status" value="1"/>
</dbReference>
<feature type="active site" description="Charge relay system" evidence="6">
    <location>
        <position position="240"/>
    </location>
</feature>
<evidence type="ECO:0000313" key="14">
    <source>
        <dbReference type="Proteomes" id="UP000217265"/>
    </source>
</evidence>
<dbReference type="GO" id="GO:0003676">
    <property type="term" value="F:nucleic acid binding"/>
    <property type="evidence" value="ECO:0007669"/>
    <property type="project" value="InterPro"/>
</dbReference>
<keyword evidence="14" id="KW-1185">Reference proteome</keyword>
<evidence type="ECO:0000256" key="6">
    <source>
        <dbReference type="PIRSR" id="PIRSR608256-1"/>
    </source>
</evidence>
<dbReference type="PRINTS" id="PR00839">
    <property type="entry name" value="V8PROTEASE"/>
</dbReference>
<feature type="domain" description="ENPP1-3/EXOG-like endonuclease/phosphodiesterase" evidence="11">
    <location>
        <begin position="469"/>
        <end position="678"/>
    </location>
</feature>
<dbReference type="InterPro" id="IPR020821">
    <property type="entry name" value="ENPP1-3/EXOG-like_nuc-like"/>
</dbReference>
<feature type="compositionally biased region" description="Polar residues" evidence="10">
    <location>
        <begin position="349"/>
        <end position="361"/>
    </location>
</feature>
<protein>
    <recommendedName>
        <fullName evidence="9">Serine protease</fullName>
        <ecNumber evidence="9">3.4.21.-</ecNumber>
    </recommendedName>
</protein>
<feature type="active site" description="Charge relay system" evidence="6">
    <location>
        <position position="163"/>
    </location>
</feature>
<dbReference type="GO" id="GO:0004519">
    <property type="term" value="F:endonuclease activity"/>
    <property type="evidence" value="ECO:0007669"/>
    <property type="project" value="UniProtKB-KW"/>
</dbReference>
<keyword evidence="2 9" id="KW-0645">Protease</keyword>
<dbReference type="SMART" id="SM00892">
    <property type="entry name" value="Endonuclease_NS"/>
    <property type="match status" value="1"/>
</dbReference>
<feature type="domain" description="DNA/RNA non-specific endonuclease/pyrophosphatase/phosphodiesterase" evidence="12">
    <location>
        <begin position="468"/>
        <end position="679"/>
    </location>
</feature>
<dbReference type="SUPFAM" id="SSF54060">
    <property type="entry name" value="His-Me finger endonucleases"/>
    <property type="match status" value="1"/>
</dbReference>
<dbReference type="Gene3D" id="2.40.10.10">
    <property type="entry name" value="Trypsin-like serine proteases"/>
    <property type="match status" value="2"/>
</dbReference>
<feature type="region of interest" description="Disordered" evidence="10">
    <location>
        <begin position="337"/>
        <end position="361"/>
    </location>
</feature>
<keyword evidence="3" id="KW-0732">Signal</keyword>
<dbReference type="InterPro" id="IPR040255">
    <property type="entry name" value="Non-specific_endonuclease"/>
</dbReference>
<dbReference type="PANTHER" id="PTHR13966:SF5">
    <property type="entry name" value="ENDONUCLEASE G, MITOCHONDRIAL"/>
    <property type="match status" value="1"/>
</dbReference>
<feature type="active site" description="Proton acceptor" evidence="7">
    <location>
        <position position="531"/>
    </location>
</feature>
<proteinExistence type="inferred from homology"/>
<evidence type="ECO:0000256" key="7">
    <source>
        <dbReference type="PIRSR" id="PIRSR640255-1"/>
    </source>
</evidence>
<accession>A0A290Q9K8</accession>
<dbReference type="EC" id="3.4.21.-" evidence="9"/>
<dbReference type="Pfam" id="PF01223">
    <property type="entry name" value="Endonuclease_NS"/>
    <property type="match status" value="1"/>
</dbReference>
<dbReference type="SMART" id="SM00477">
    <property type="entry name" value="NUC"/>
    <property type="match status" value="1"/>
</dbReference>
<dbReference type="SUPFAM" id="SSF50494">
    <property type="entry name" value="Trypsin-like serine proteases"/>
    <property type="match status" value="1"/>
</dbReference>
<evidence type="ECO:0000256" key="1">
    <source>
        <dbReference type="ARBA" id="ARBA00008764"/>
    </source>
</evidence>
<dbReference type="PANTHER" id="PTHR13966">
    <property type="entry name" value="ENDONUCLEASE RELATED"/>
    <property type="match status" value="1"/>
</dbReference>
<feature type="active site" description="Charge relay system" evidence="6">
    <location>
        <position position="117"/>
    </location>
</feature>
<name>A0A290Q9K8_9BACT</name>
<dbReference type="Proteomes" id="UP000217265">
    <property type="component" value="Chromosome"/>
</dbReference>
<evidence type="ECO:0000259" key="11">
    <source>
        <dbReference type="SMART" id="SM00477"/>
    </source>
</evidence>
<dbReference type="EMBL" id="CP023344">
    <property type="protein sequence ID" value="ATC63880.1"/>
    <property type="molecule type" value="Genomic_DNA"/>
</dbReference>
<evidence type="ECO:0000256" key="3">
    <source>
        <dbReference type="ARBA" id="ARBA00022729"/>
    </source>
</evidence>
<dbReference type="InterPro" id="IPR044925">
    <property type="entry name" value="His-Me_finger_sf"/>
</dbReference>
<dbReference type="KEGG" id="vbh:CMV30_07920"/>
<evidence type="ECO:0000256" key="10">
    <source>
        <dbReference type="SAM" id="MobiDB-lite"/>
    </source>
</evidence>
<evidence type="ECO:0000256" key="4">
    <source>
        <dbReference type="ARBA" id="ARBA00022801"/>
    </source>
</evidence>
<evidence type="ECO:0000256" key="9">
    <source>
        <dbReference type="RuleBase" id="RU004296"/>
    </source>
</evidence>
<evidence type="ECO:0000256" key="5">
    <source>
        <dbReference type="ARBA" id="ARBA00022825"/>
    </source>
</evidence>
<dbReference type="InterPro" id="IPR043504">
    <property type="entry name" value="Peptidase_S1_PA_chymotrypsin"/>
</dbReference>
<dbReference type="InterPro" id="IPR008256">
    <property type="entry name" value="Peptidase_S1B"/>
</dbReference>
<dbReference type="GO" id="GO:0006508">
    <property type="term" value="P:proteolysis"/>
    <property type="evidence" value="ECO:0007669"/>
    <property type="project" value="UniProtKB-KW"/>
</dbReference>
<dbReference type="CDD" id="cd00091">
    <property type="entry name" value="NUC"/>
    <property type="match status" value="1"/>
</dbReference>
<keyword evidence="13" id="KW-0255">Endonuclease</keyword>
<sequence length="701" mass="77001">MKLSHRLIRKAAGTAHKDLARLRDLRRTQTPEDAETPQRLTQRLLMAREVTATPAEAQGMFERIIKGNDLTGINYLEKGLRAAKSIGRIHVLDSSGEPLGFGTGFLIAPGILMTNHHVLTSAEVAAASLIEFDYELDGSGHDRQSFTYQLRPQDFFFNHEALDFAVCAVAPTAREKKRPVKDFSWLKLNRTTGKVLLTEYLTIIQHPGGQRKQICVRENQVLRLDTDTIWYATDTLGGSSGSPAFNSSWQVVALHHLGVPQKNADGHWLTVDGGIWDESMDESRVQWIANEGIRISRIVDTLSKKFRKHPRLVPIFDTTQPPIPAGFESITLSEDPATTTPLAIPPSASGPTSVPNNPLPTTHYSVSPSSITIPLHLTLTLGPSTAAPLNVQFTSPNTPALAAPNSAPLLTEAISIDPDYTTRTGFDPAFLGKTAALKTPLPTLSAKQKADAARLTTPPAGADPLELKYHHFSVVMNAVRRLAFFTAVNVDGVAWRSITRESDRWILDPRIPKTAQAGEALYSGNPLDRGHLVRRLDPAWGASLPIAKTANDDTFHFTNCAPQHEDFNQNNDTWAGLEDYLLQNADRENLRVTVFTGPVFATSDETYRGIQLPRQFWKIAVMVSKKKLHATAYLLSQATLIKGLVEADFSYGNYKTFQVPITRIAKLTGLTFGKLPAADPLNKATESTAPRELASLTDIAL</sequence>
<dbReference type="InterPro" id="IPR009003">
    <property type="entry name" value="Peptidase_S1_PA"/>
</dbReference>
<dbReference type="InterPro" id="IPR044929">
    <property type="entry name" value="DNA/RNA_non-sp_Endonuclease_sf"/>
</dbReference>
<gene>
    <name evidence="13" type="ORF">CMV30_07920</name>
</gene>
<organism evidence="13 14">
    <name type="scientific">Nibricoccus aquaticus</name>
    <dbReference type="NCBI Taxonomy" id="2576891"/>
    <lineage>
        <taxon>Bacteria</taxon>
        <taxon>Pseudomonadati</taxon>
        <taxon>Verrucomicrobiota</taxon>
        <taxon>Opitutia</taxon>
        <taxon>Opitutales</taxon>
        <taxon>Opitutaceae</taxon>
        <taxon>Nibricoccus</taxon>
    </lineage>
</organism>
<dbReference type="Gene3D" id="3.40.570.10">
    <property type="entry name" value="Extracellular Endonuclease, subunit A"/>
    <property type="match status" value="1"/>
</dbReference>
<keyword evidence="4 9" id="KW-0378">Hydrolase</keyword>
<evidence type="ECO:0000256" key="8">
    <source>
        <dbReference type="PIRSR" id="PIRSR640255-2"/>
    </source>
</evidence>
<evidence type="ECO:0000259" key="12">
    <source>
        <dbReference type="SMART" id="SM00892"/>
    </source>
</evidence>
<dbReference type="GO" id="GO:0008236">
    <property type="term" value="F:serine-type peptidase activity"/>
    <property type="evidence" value="ECO:0007669"/>
    <property type="project" value="UniProtKB-KW"/>
</dbReference>
<feature type="binding site" evidence="8">
    <location>
        <position position="568"/>
    </location>
    <ligand>
        <name>Mg(2+)</name>
        <dbReference type="ChEBI" id="CHEBI:18420"/>
        <note>catalytic</note>
    </ligand>
</feature>
<dbReference type="RefSeq" id="WP_096055512.1">
    <property type="nucleotide sequence ID" value="NZ_CP023344.1"/>
</dbReference>
<evidence type="ECO:0000313" key="13">
    <source>
        <dbReference type="EMBL" id="ATC63880.1"/>
    </source>
</evidence>